<organism evidence="12 13">
    <name type="scientific">Lujinxingia litoralis</name>
    <dbReference type="NCBI Taxonomy" id="2211119"/>
    <lineage>
        <taxon>Bacteria</taxon>
        <taxon>Deltaproteobacteria</taxon>
        <taxon>Bradymonadales</taxon>
        <taxon>Lujinxingiaceae</taxon>
        <taxon>Lujinxingia</taxon>
    </lineage>
</organism>
<keyword evidence="9" id="KW-0325">Glycoprotein</keyword>
<dbReference type="Gene3D" id="2.130.10.30">
    <property type="entry name" value="Regulator of chromosome condensation 1/beta-lactamase-inhibitor protein II"/>
    <property type="match status" value="1"/>
</dbReference>
<comment type="caution">
    <text evidence="12">The sequence shown here is derived from an EMBL/GenBank/DDBJ whole genome shotgun (WGS) entry which is preliminary data.</text>
</comment>
<evidence type="ECO:0000256" key="1">
    <source>
        <dbReference type="ARBA" id="ARBA00004479"/>
    </source>
</evidence>
<dbReference type="EC" id="2.7.11.1" evidence="2"/>
<keyword evidence="3" id="KW-0812">Transmembrane</keyword>
<dbReference type="OrthoDB" id="5516244at2"/>
<evidence type="ECO:0000256" key="4">
    <source>
        <dbReference type="ARBA" id="ARBA00022729"/>
    </source>
</evidence>
<dbReference type="SUPFAM" id="SSF50985">
    <property type="entry name" value="RCC1/BLIP-II"/>
    <property type="match status" value="1"/>
</dbReference>
<keyword evidence="5" id="KW-1133">Transmembrane helix</keyword>
<accession>A0A328C871</accession>
<protein>
    <recommendedName>
        <fullName evidence="2">non-specific serine/threonine protein kinase</fullName>
        <ecNumber evidence="2">2.7.11.1</ecNumber>
    </recommendedName>
</protein>
<dbReference type="Proteomes" id="UP000249169">
    <property type="component" value="Unassembled WGS sequence"/>
</dbReference>
<evidence type="ECO:0000256" key="11">
    <source>
        <dbReference type="ARBA" id="ARBA00048679"/>
    </source>
</evidence>
<evidence type="ECO:0000313" key="12">
    <source>
        <dbReference type="EMBL" id="RAL22870.1"/>
    </source>
</evidence>
<dbReference type="GO" id="GO:0016020">
    <property type="term" value="C:membrane"/>
    <property type="evidence" value="ECO:0007669"/>
    <property type="project" value="UniProtKB-SubCell"/>
</dbReference>
<dbReference type="EMBL" id="QHKO01000003">
    <property type="protein sequence ID" value="RAL22870.1"/>
    <property type="molecule type" value="Genomic_DNA"/>
</dbReference>
<keyword evidence="13" id="KW-1185">Reference proteome</keyword>
<evidence type="ECO:0000256" key="10">
    <source>
        <dbReference type="ARBA" id="ARBA00047899"/>
    </source>
</evidence>
<evidence type="ECO:0000256" key="7">
    <source>
        <dbReference type="ARBA" id="ARBA00023157"/>
    </source>
</evidence>
<comment type="subcellular location">
    <subcellularLocation>
        <location evidence="1">Membrane</location>
        <topology evidence="1">Single-pass type I membrane protein</topology>
    </subcellularLocation>
</comment>
<evidence type="ECO:0000256" key="8">
    <source>
        <dbReference type="ARBA" id="ARBA00023170"/>
    </source>
</evidence>
<dbReference type="PANTHER" id="PTHR47460:SF1">
    <property type="entry name" value="SERINE_THREONINE-PROTEIN KINASE-LIKE PROTEIN ACR4"/>
    <property type="match status" value="1"/>
</dbReference>
<sequence length="251" mass="26756">MKIPPPSTWRTILRMQQWAGPRPLLILALLALLFSPRAVALVPEGVTPPAAEDFTRQNPYTPLSPHLLFPAPTPTLVVAADWSCRLDESAALSCQGPGVDRDLTRAPIARLVSGLRHICALDILGQLLCIGDNTHAQTALPTETYIDLAAGDRFTCALTSRGQLRCAGTHVQGPMRAPEGTFSQVVATPQFACALSTAGKPLCWGANLPGNLDAPAERFVLLQTRPPQVCGVTSRGHTQCWGAQHAPAPTP</sequence>
<evidence type="ECO:0000256" key="9">
    <source>
        <dbReference type="ARBA" id="ARBA00023180"/>
    </source>
</evidence>
<keyword evidence="7" id="KW-1015">Disulfide bond</keyword>
<evidence type="ECO:0000256" key="2">
    <source>
        <dbReference type="ARBA" id="ARBA00012513"/>
    </source>
</evidence>
<evidence type="ECO:0000256" key="6">
    <source>
        <dbReference type="ARBA" id="ARBA00023136"/>
    </source>
</evidence>
<dbReference type="PANTHER" id="PTHR47460">
    <property type="entry name" value="SERINE/THREONINE-PROTEIN KINASE-LIKE PROTEIN ACR4"/>
    <property type="match status" value="1"/>
</dbReference>
<gene>
    <name evidence="12" type="ORF">DL240_08230</name>
</gene>
<name>A0A328C871_9DELT</name>
<dbReference type="Pfam" id="PF13540">
    <property type="entry name" value="RCC1_2"/>
    <property type="match status" value="1"/>
</dbReference>
<keyword evidence="8" id="KW-0675">Receptor</keyword>
<comment type="catalytic activity">
    <reaction evidence="10">
        <text>L-threonyl-[protein] + ATP = O-phospho-L-threonyl-[protein] + ADP + H(+)</text>
        <dbReference type="Rhea" id="RHEA:46608"/>
        <dbReference type="Rhea" id="RHEA-COMP:11060"/>
        <dbReference type="Rhea" id="RHEA-COMP:11605"/>
        <dbReference type="ChEBI" id="CHEBI:15378"/>
        <dbReference type="ChEBI" id="CHEBI:30013"/>
        <dbReference type="ChEBI" id="CHEBI:30616"/>
        <dbReference type="ChEBI" id="CHEBI:61977"/>
        <dbReference type="ChEBI" id="CHEBI:456216"/>
        <dbReference type="EC" id="2.7.11.1"/>
    </reaction>
</comment>
<keyword evidence="4" id="KW-0732">Signal</keyword>
<evidence type="ECO:0000313" key="13">
    <source>
        <dbReference type="Proteomes" id="UP000249169"/>
    </source>
</evidence>
<reference evidence="12 13" key="1">
    <citation type="submission" date="2018-05" db="EMBL/GenBank/DDBJ databases">
        <title>Lujinxingia marina gen. nov. sp. nov., a new facultative anaerobic member of the class Deltaproteobacteria, and proposal of Lujinxingaceae fam. nov.</title>
        <authorList>
            <person name="Li C.-M."/>
        </authorList>
    </citation>
    <scope>NUCLEOTIDE SEQUENCE [LARGE SCALE GENOMIC DNA]</scope>
    <source>
        <strain evidence="12 13">B210</strain>
    </source>
</reference>
<keyword evidence="6" id="KW-0472">Membrane</keyword>
<evidence type="ECO:0000256" key="3">
    <source>
        <dbReference type="ARBA" id="ARBA00022692"/>
    </source>
</evidence>
<dbReference type="InterPro" id="IPR009091">
    <property type="entry name" value="RCC1/BLIP-II"/>
</dbReference>
<evidence type="ECO:0000256" key="5">
    <source>
        <dbReference type="ARBA" id="ARBA00022989"/>
    </source>
</evidence>
<dbReference type="RefSeq" id="WP_111729398.1">
    <property type="nucleotide sequence ID" value="NZ_QHKO01000003.1"/>
</dbReference>
<dbReference type="AlphaFoldDB" id="A0A328C871"/>
<proteinExistence type="predicted"/>
<dbReference type="GO" id="GO:0004674">
    <property type="term" value="F:protein serine/threonine kinase activity"/>
    <property type="evidence" value="ECO:0007669"/>
    <property type="project" value="UniProtKB-KW"/>
</dbReference>
<comment type="catalytic activity">
    <reaction evidence="11">
        <text>L-seryl-[protein] + ATP = O-phospho-L-seryl-[protein] + ADP + H(+)</text>
        <dbReference type="Rhea" id="RHEA:17989"/>
        <dbReference type="Rhea" id="RHEA-COMP:9863"/>
        <dbReference type="Rhea" id="RHEA-COMP:11604"/>
        <dbReference type="ChEBI" id="CHEBI:15378"/>
        <dbReference type="ChEBI" id="CHEBI:29999"/>
        <dbReference type="ChEBI" id="CHEBI:30616"/>
        <dbReference type="ChEBI" id="CHEBI:83421"/>
        <dbReference type="ChEBI" id="CHEBI:456216"/>
        <dbReference type="EC" id="2.7.11.1"/>
    </reaction>
</comment>